<proteinExistence type="predicted"/>
<dbReference type="InterPro" id="IPR006029">
    <property type="entry name" value="Neurotrans-gated_channel_TM"/>
</dbReference>
<feature type="non-terminal residue" evidence="2">
    <location>
        <position position="104"/>
    </location>
</feature>
<evidence type="ECO:0000313" key="2">
    <source>
        <dbReference type="EMBL" id="KAL0201436.1"/>
    </source>
</evidence>
<name>A0ABD0RTS4_CIRMR</name>
<feature type="domain" description="Neurotransmitter-gated ion-channel transmembrane" evidence="1">
    <location>
        <begin position="1"/>
        <end position="100"/>
    </location>
</feature>
<accession>A0ABD0RTS4</accession>
<dbReference type="AlphaFoldDB" id="A0ABD0RTS4"/>
<protein>
    <recommendedName>
        <fullName evidence="1">Neurotransmitter-gated ion-channel transmembrane domain-containing protein</fullName>
    </recommendedName>
</protein>
<comment type="caution">
    <text evidence="2">The sequence shown here is derived from an EMBL/GenBank/DDBJ whole genome shotgun (WGS) entry which is preliminary data.</text>
</comment>
<dbReference type="Proteomes" id="UP001529510">
    <property type="component" value="Unassembled WGS sequence"/>
</dbReference>
<gene>
    <name evidence="2" type="ORF">M9458_004623</name>
</gene>
<dbReference type="Pfam" id="PF02932">
    <property type="entry name" value="Neur_chan_memb"/>
    <property type="match status" value="1"/>
</dbReference>
<sequence length="104" mass="12021">MSVTTITVMNCVVVLNVSLRTPNTHPMSNTIRKVLLNILPRLLRMTMQRWTPEQEEGDFKMFALGNGTPLRRRRRSSLGLIAKADEYIRLKERKGLLKNTLEKI</sequence>
<evidence type="ECO:0000313" key="3">
    <source>
        <dbReference type="Proteomes" id="UP001529510"/>
    </source>
</evidence>
<dbReference type="EMBL" id="JAMKFB020000002">
    <property type="protein sequence ID" value="KAL0201436.1"/>
    <property type="molecule type" value="Genomic_DNA"/>
</dbReference>
<dbReference type="SUPFAM" id="SSF90112">
    <property type="entry name" value="Neurotransmitter-gated ion-channel transmembrane pore"/>
    <property type="match status" value="1"/>
</dbReference>
<dbReference type="InterPro" id="IPR036719">
    <property type="entry name" value="Neuro-gated_channel_TM_sf"/>
</dbReference>
<keyword evidence="3" id="KW-1185">Reference proteome</keyword>
<organism evidence="2 3">
    <name type="scientific">Cirrhinus mrigala</name>
    <name type="common">Mrigala</name>
    <dbReference type="NCBI Taxonomy" id="683832"/>
    <lineage>
        <taxon>Eukaryota</taxon>
        <taxon>Metazoa</taxon>
        <taxon>Chordata</taxon>
        <taxon>Craniata</taxon>
        <taxon>Vertebrata</taxon>
        <taxon>Euteleostomi</taxon>
        <taxon>Actinopterygii</taxon>
        <taxon>Neopterygii</taxon>
        <taxon>Teleostei</taxon>
        <taxon>Ostariophysi</taxon>
        <taxon>Cypriniformes</taxon>
        <taxon>Cyprinidae</taxon>
        <taxon>Labeoninae</taxon>
        <taxon>Labeonini</taxon>
        <taxon>Cirrhinus</taxon>
    </lineage>
</organism>
<evidence type="ECO:0000259" key="1">
    <source>
        <dbReference type="Pfam" id="PF02932"/>
    </source>
</evidence>
<reference evidence="2 3" key="1">
    <citation type="submission" date="2024-05" db="EMBL/GenBank/DDBJ databases">
        <title>Genome sequencing and assembly of Indian major carp, Cirrhinus mrigala (Hamilton, 1822).</title>
        <authorList>
            <person name="Mohindra V."/>
            <person name="Chowdhury L.M."/>
            <person name="Lal K."/>
            <person name="Jena J.K."/>
        </authorList>
    </citation>
    <scope>NUCLEOTIDE SEQUENCE [LARGE SCALE GENOMIC DNA]</scope>
    <source>
        <strain evidence="2">CM1030</strain>
        <tissue evidence="2">Blood</tissue>
    </source>
</reference>